<keyword evidence="2 5" id="KW-0812">Transmembrane</keyword>
<dbReference type="Pfam" id="PF00892">
    <property type="entry name" value="EamA"/>
    <property type="match status" value="2"/>
</dbReference>
<dbReference type="InterPro" id="IPR000620">
    <property type="entry name" value="EamA_dom"/>
</dbReference>
<evidence type="ECO:0000259" key="6">
    <source>
        <dbReference type="Pfam" id="PF00892"/>
    </source>
</evidence>
<name>K2HAG4_9RHOB</name>
<feature type="domain" description="EamA" evidence="6">
    <location>
        <begin position="146"/>
        <end position="280"/>
    </location>
</feature>
<feature type="transmembrane region" description="Helical" evidence="5">
    <location>
        <begin position="55"/>
        <end position="78"/>
    </location>
</feature>
<feature type="transmembrane region" description="Helical" evidence="5">
    <location>
        <begin position="29"/>
        <end position="48"/>
    </location>
</feature>
<dbReference type="PANTHER" id="PTHR32322:SF9">
    <property type="entry name" value="AMINO-ACID METABOLITE EFFLUX PUMP-RELATED"/>
    <property type="match status" value="1"/>
</dbReference>
<evidence type="ECO:0000256" key="5">
    <source>
        <dbReference type="SAM" id="Phobius"/>
    </source>
</evidence>
<reference evidence="7 8" key="1">
    <citation type="journal article" date="2012" name="J. Bacteriol.">
        <title>Draft Genome Sequence of Oceaniovalibus guishaninsula JLT2003T.</title>
        <authorList>
            <person name="Tang K."/>
            <person name="Liu K."/>
            <person name="Jiao N."/>
        </authorList>
    </citation>
    <scope>NUCLEOTIDE SEQUENCE [LARGE SCALE GENOMIC DNA]</scope>
    <source>
        <strain evidence="7 8">JLT2003</strain>
    </source>
</reference>
<evidence type="ECO:0000256" key="3">
    <source>
        <dbReference type="ARBA" id="ARBA00022989"/>
    </source>
</evidence>
<proteinExistence type="predicted"/>
<dbReference type="PATRIC" id="fig|1231392.3.peg.1360"/>
<keyword evidence="3 5" id="KW-1133">Transmembrane helix</keyword>
<dbReference type="InterPro" id="IPR037185">
    <property type="entry name" value="EmrE-like"/>
</dbReference>
<evidence type="ECO:0000256" key="1">
    <source>
        <dbReference type="ARBA" id="ARBA00004141"/>
    </source>
</evidence>
<comment type="caution">
    <text evidence="7">The sequence shown here is derived from an EMBL/GenBank/DDBJ whole genome shotgun (WGS) entry which is preliminary data.</text>
</comment>
<feature type="transmembrane region" description="Helical" evidence="5">
    <location>
        <begin position="239"/>
        <end position="258"/>
    </location>
</feature>
<dbReference type="GO" id="GO:0016020">
    <property type="term" value="C:membrane"/>
    <property type="evidence" value="ECO:0007669"/>
    <property type="project" value="UniProtKB-SubCell"/>
</dbReference>
<dbReference type="Proteomes" id="UP000006765">
    <property type="component" value="Unassembled WGS sequence"/>
</dbReference>
<feature type="transmembrane region" description="Helical" evidence="5">
    <location>
        <begin position="264"/>
        <end position="284"/>
    </location>
</feature>
<accession>K2HAG4</accession>
<evidence type="ECO:0000313" key="8">
    <source>
        <dbReference type="Proteomes" id="UP000006765"/>
    </source>
</evidence>
<dbReference type="PANTHER" id="PTHR32322">
    <property type="entry name" value="INNER MEMBRANE TRANSPORTER"/>
    <property type="match status" value="1"/>
</dbReference>
<keyword evidence="8" id="KW-1185">Reference proteome</keyword>
<sequence length="294" mass="30018">MLVVLSVLWGGSFFFVELAVRELPTLTIVLLRVSLAASVLWAAVAVLGRPLPRDASVWLAFLVMGLLNNVVPFGLIVWGQQTIGSGLASILNATTPLFTMAVAALFLADERLVRRKAVGMALGLGGVVAVIGPGALAGLQDNVLAQIACLGGALSYAVAGVFGRRFGRLGVDPVVVAAGQVTGATLILGPAALIVDRPWTLAAPSATTVAAIVGLAVLSTALAYILYFRLLGIAGATNLLLVTFLIPVSAITLGVTLLGESLGAMQIAGLALIGTGLAVIDGRLGGLLRRKAIR</sequence>
<protein>
    <recommendedName>
        <fullName evidence="6">EamA domain-containing protein</fullName>
    </recommendedName>
</protein>
<organism evidence="7 8">
    <name type="scientific">Oceaniovalibus guishaninsula JLT2003</name>
    <dbReference type="NCBI Taxonomy" id="1231392"/>
    <lineage>
        <taxon>Bacteria</taxon>
        <taxon>Pseudomonadati</taxon>
        <taxon>Pseudomonadota</taxon>
        <taxon>Alphaproteobacteria</taxon>
        <taxon>Rhodobacterales</taxon>
        <taxon>Roseobacteraceae</taxon>
        <taxon>Oceaniovalibus</taxon>
    </lineage>
</organism>
<comment type="subcellular location">
    <subcellularLocation>
        <location evidence="1">Membrane</location>
        <topology evidence="1">Multi-pass membrane protein</topology>
    </subcellularLocation>
</comment>
<feature type="transmembrane region" description="Helical" evidence="5">
    <location>
        <begin position="90"/>
        <end position="108"/>
    </location>
</feature>
<feature type="domain" description="EamA" evidence="6">
    <location>
        <begin position="2"/>
        <end position="130"/>
    </location>
</feature>
<dbReference type="InterPro" id="IPR050638">
    <property type="entry name" value="AA-Vitamin_Transporters"/>
</dbReference>
<evidence type="ECO:0000313" key="7">
    <source>
        <dbReference type="EMBL" id="EKE44518.1"/>
    </source>
</evidence>
<dbReference type="AlphaFoldDB" id="K2HAG4"/>
<feature type="transmembrane region" description="Helical" evidence="5">
    <location>
        <begin position="174"/>
        <end position="195"/>
    </location>
</feature>
<evidence type="ECO:0000256" key="4">
    <source>
        <dbReference type="ARBA" id="ARBA00023136"/>
    </source>
</evidence>
<gene>
    <name evidence="7" type="ORF">OCGS_1356</name>
</gene>
<evidence type="ECO:0000256" key="2">
    <source>
        <dbReference type="ARBA" id="ARBA00022692"/>
    </source>
</evidence>
<dbReference type="eggNOG" id="COG0697">
    <property type="taxonomic scope" value="Bacteria"/>
</dbReference>
<feature type="transmembrane region" description="Helical" evidence="5">
    <location>
        <begin position="201"/>
        <end position="227"/>
    </location>
</feature>
<dbReference type="OrthoDB" id="9810556at2"/>
<dbReference type="STRING" id="1231392.OCGS_1356"/>
<keyword evidence="4 5" id="KW-0472">Membrane</keyword>
<dbReference type="SUPFAM" id="SSF103481">
    <property type="entry name" value="Multidrug resistance efflux transporter EmrE"/>
    <property type="match status" value="2"/>
</dbReference>
<feature type="transmembrane region" description="Helical" evidence="5">
    <location>
        <begin position="143"/>
        <end position="162"/>
    </location>
</feature>
<feature type="transmembrane region" description="Helical" evidence="5">
    <location>
        <begin position="117"/>
        <end position="137"/>
    </location>
</feature>
<dbReference type="EMBL" id="AMGO01000021">
    <property type="protein sequence ID" value="EKE44518.1"/>
    <property type="molecule type" value="Genomic_DNA"/>
</dbReference>